<gene>
    <name evidence="8" type="ORF">CHIRRI_LOCUS9791</name>
</gene>
<evidence type="ECO:0000259" key="7">
    <source>
        <dbReference type="Pfam" id="PF00135"/>
    </source>
</evidence>
<evidence type="ECO:0000256" key="4">
    <source>
        <dbReference type="ARBA" id="ARBA00023157"/>
    </source>
</evidence>
<dbReference type="PROSITE" id="PS00122">
    <property type="entry name" value="CARBOXYLESTERASE_B_1"/>
    <property type="match status" value="1"/>
</dbReference>
<keyword evidence="2" id="KW-0719">Serine esterase</keyword>
<protein>
    <recommendedName>
        <fullName evidence="6">Carboxylic ester hydrolase</fullName>
        <ecNumber evidence="6">3.1.1.-</ecNumber>
    </recommendedName>
</protein>
<keyword evidence="4" id="KW-1015">Disulfide bond</keyword>
<accession>A0A9N9WUT9</accession>
<evidence type="ECO:0000256" key="6">
    <source>
        <dbReference type="RuleBase" id="RU361235"/>
    </source>
</evidence>
<name>A0A9N9WUT9_9DIPT</name>
<organism evidence="8 9">
    <name type="scientific">Chironomus riparius</name>
    <dbReference type="NCBI Taxonomy" id="315576"/>
    <lineage>
        <taxon>Eukaryota</taxon>
        <taxon>Metazoa</taxon>
        <taxon>Ecdysozoa</taxon>
        <taxon>Arthropoda</taxon>
        <taxon>Hexapoda</taxon>
        <taxon>Insecta</taxon>
        <taxon>Pterygota</taxon>
        <taxon>Neoptera</taxon>
        <taxon>Endopterygota</taxon>
        <taxon>Diptera</taxon>
        <taxon>Nematocera</taxon>
        <taxon>Chironomoidea</taxon>
        <taxon>Chironomidae</taxon>
        <taxon>Chironominae</taxon>
        <taxon>Chironomus</taxon>
    </lineage>
</organism>
<dbReference type="InterPro" id="IPR029058">
    <property type="entry name" value="AB_hydrolase_fold"/>
</dbReference>
<dbReference type="InterPro" id="IPR002018">
    <property type="entry name" value="CarbesteraseB"/>
</dbReference>
<sequence>MSEYLIADTEYGQVRGEKIISEVGIPYIRFLGIPYAKPTVGDLRFQNPITSDSWEGVRDALIEPPPCAGKNNHTKQFLGTDDCLYLNIYTKNLNPDKKCATIVYLHGGGFRGNSSTLEVYSPDYILMSDVVFVIFNYRLGSLGFANFNDKSLNIPGNAGMKDQQMAMRFVRENIQHFGGDPGNITLMGHSSGASSVGLHCVAESSKGLFHKAILMSGSPVGRECDVPQLNWTKRLAEKLGYDGDLENDKDVLDFLNTVDIIKMAEAGYDLATKDEKKKLGIQLNFAPHKELYATDSSFLLNSPIDLMENAWSNDIDIMIGGTRNEGMVHSDINYADAVPVALSNPREGPKLDELIAKFQEFYEAKFGTGKQAYEEFRGDSFRWSGMIRAIKARLSSAGKGKTYLYKFCVDSPTQNHYRNRAFGKGSTGVNHGDELSYFWKNNEGDVPASDSMEFQAIKRFTSIITSFAVNGNPNNPEIADVDWKPIDSKPYKGLIIDQKLKIKEFEEAERILNFWVKLFDENGAKFC</sequence>
<reference evidence="8" key="1">
    <citation type="submission" date="2022-01" db="EMBL/GenBank/DDBJ databases">
        <authorList>
            <person name="King R."/>
        </authorList>
    </citation>
    <scope>NUCLEOTIDE SEQUENCE</scope>
</reference>
<dbReference type="InterPro" id="IPR019826">
    <property type="entry name" value="Carboxylesterase_B_AS"/>
</dbReference>
<dbReference type="OrthoDB" id="19653at2759"/>
<dbReference type="Proteomes" id="UP001153620">
    <property type="component" value="Chromosome 3"/>
</dbReference>
<dbReference type="PANTHER" id="PTHR43142:SF1">
    <property type="entry name" value="CARBOXYLIC ESTER HYDROLASE"/>
    <property type="match status" value="1"/>
</dbReference>
<evidence type="ECO:0000256" key="3">
    <source>
        <dbReference type="ARBA" id="ARBA00022801"/>
    </source>
</evidence>
<dbReference type="EMBL" id="OU895879">
    <property type="protein sequence ID" value="CAG9806938.1"/>
    <property type="molecule type" value="Genomic_DNA"/>
</dbReference>
<evidence type="ECO:0000256" key="1">
    <source>
        <dbReference type="ARBA" id="ARBA00005964"/>
    </source>
</evidence>
<dbReference type="Pfam" id="PF00135">
    <property type="entry name" value="COesterase"/>
    <property type="match status" value="1"/>
</dbReference>
<dbReference type="GO" id="GO:0052689">
    <property type="term" value="F:carboxylic ester hydrolase activity"/>
    <property type="evidence" value="ECO:0007669"/>
    <property type="project" value="UniProtKB-KW"/>
</dbReference>
<keyword evidence="9" id="KW-1185">Reference proteome</keyword>
<dbReference type="AlphaFoldDB" id="A0A9N9WUT9"/>
<reference evidence="8" key="2">
    <citation type="submission" date="2022-10" db="EMBL/GenBank/DDBJ databases">
        <authorList>
            <consortium name="ENA_rothamsted_submissions"/>
            <consortium name="culmorum"/>
            <person name="King R."/>
        </authorList>
    </citation>
    <scope>NUCLEOTIDE SEQUENCE</scope>
</reference>
<dbReference type="Gene3D" id="3.40.50.1820">
    <property type="entry name" value="alpha/beta hydrolase"/>
    <property type="match status" value="1"/>
</dbReference>
<evidence type="ECO:0000256" key="2">
    <source>
        <dbReference type="ARBA" id="ARBA00022487"/>
    </source>
</evidence>
<proteinExistence type="inferred from homology"/>
<dbReference type="SUPFAM" id="SSF53474">
    <property type="entry name" value="alpha/beta-Hydrolases"/>
    <property type="match status" value="1"/>
</dbReference>
<keyword evidence="3 6" id="KW-0378">Hydrolase</keyword>
<evidence type="ECO:0000256" key="5">
    <source>
        <dbReference type="ARBA" id="ARBA00023180"/>
    </source>
</evidence>
<dbReference type="PANTHER" id="PTHR43142">
    <property type="entry name" value="CARBOXYLIC ESTER HYDROLASE"/>
    <property type="match status" value="1"/>
</dbReference>
<feature type="domain" description="Carboxylesterase type B" evidence="7">
    <location>
        <begin position="6"/>
        <end position="510"/>
    </location>
</feature>
<comment type="similarity">
    <text evidence="1 6">Belongs to the type-B carboxylesterase/lipase family.</text>
</comment>
<evidence type="ECO:0000313" key="9">
    <source>
        <dbReference type="Proteomes" id="UP001153620"/>
    </source>
</evidence>
<keyword evidence="5" id="KW-0325">Glycoprotein</keyword>
<dbReference type="EC" id="3.1.1.-" evidence="6"/>
<evidence type="ECO:0000313" key="8">
    <source>
        <dbReference type="EMBL" id="CAG9806938.1"/>
    </source>
</evidence>